<dbReference type="Gene3D" id="3.40.190.10">
    <property type="entry name" value="Periplasmic binding protein-like II"/>
    <property type="match status" value="1"/>
</dbReference>
<keyword evidence="5" id="KW-1185">Reference proteome</keyword>
<dbReference type="InterPro" id="IPR006059">
    <property type="entry name" value="SBP"/>
</dbReference>
<evidence type="ECO:0000256" key="3">
    <source>
        <dbReference type="ARBA" id="ARBA00022729"/>
    </source>
</evidence>
<dbReference type="EMBL" id="CP067089">
    <property type="protein sequence ID" value="QQO07484.1"/>
    <property type="molecule type" value="Genomic_DNA"/>
</dbReference>
<organism evidence="4 5">
    <name type="scientific">Breznakiella homolactica</name>
    <dbReference type="NCBI Taxonomy" id="2798577"/>
    <lineage>
        <taxon>Bacteria</taxon>
        <taxon>Pseudomonadati</taxon>
        <taxon>Spirochaetota</taxon>
        <taxon>Spirochaetia</taxon>
        <taxon>Spirochaetales</taxon>
        <taxon>Breznakiellaceae</taxon>
        <taxon>Breznakiella</taxon>
    </lineage>
</organism>
<evidence type="ECO:0000256" key="1">
    <source>
        <dbReference type="ARBA" id="ARBA00008520"/>
    </source>
</evidence>
<proteinExistence type="inferred from homology"/>
<dbReference type="GO" id="GO:1901982">
    <property type="term" value="F:maltose binding"/>
    <property type="evidence" value="ECO:0007669"/>
    <property type="project" value="TreeGrafter"/>
</dbReference>
<sequence>MMSKHRYAVLLTAVIVIGGFLLAGCSGNKEASGEELVITIWRPENTDGIEKWWAERIALFNETYAGTYRAVQERFPKGGAQGYEDKINTAVISNSLPELILVDGPSVASYAENDIIVPIDEFVSAADKADLLESVMEQNSYGGKLYTLSLWDSSVALFYNKKMLADAGIEAPKTQAEAWTWDEFYGVVKQLRTNDRFGCTFHTNSGQILYYYSPMLVQNGTDLMSPDGSAAEGYLNSPKTVEFLNWLKRFYDEKLVNIEPTPTEFADGKSAMLLGGANNIDTLNSKYPDLDWDVTYYPVSNSRVAATPTGSWTVGMTTNTKNKAAAFVLLDFMTNTDANITGCPASGYLPPRKSSQQALPQYNNPPYRVFMDQLANSGAPRPRTPVFTVLNPTFGSVVSDVITGSNPKEKLDEAARRVDADYQMNYAR</sequence>
<keyword evidence="3" id="KW-0732">Signal</keyword>
<accession>A0A7T7XJB8</accession>
<dbReference type="Pfam" id="PF13416">
    <property type="entry name" value="SBP_bac_8"/>
    <property type="match status" value="1"/>
</dbReference>
<dbReference type="PROSITE" id="PS51257">
    <property type="entry name" value="PROKAR_LIPOPROTEIN"/>
    <property type="match status" value="1"/>
</dbReference>
<evidence type="ECO:0000313" key="4">
    <source>
        <dbReference type="EMBL" id="QQO07484.1"/>
    </source>
</evidence>
<reference evidence="4" key="1">
    <citation type="submission" date="2021-01" db="EMBL/GenBank/DDBJ databases">
        <title>Description of Breznakiella homolactica.</title>
        <authorList>
            <person name="Song Y."/>
            <person name="Brune A."/>
        </authorList>
    </citation>
    <scope>NUCLEOTIDE SEQUENCE</scope>
    <source>
        <strain evidence="4">RmG30</strain>
    </source>
</reference>
<gene>
    <name evidence="4" type="ORF">JFL75_10985</name>
</gene>
<evidence type="ECO:0000313" key="5">
    <source>
        <dbReference type="Proteomes" id="UP000595917"/>
    </source>
</evidence>
<protein>
    <submittedName>
        <fullName evidence="4">Extracellular solute-binding protein</fullName>
    </submittedName>
</protein>
<dbReference type="PANTHER" id="PTHR30061">
    <property type="entry name" value="MALTOSE-BINDING PERIPLASMIC PROTEIN"/>
    <property type="match status" value="1"/>
</dbReference>
<dbReference type="RefSeq" id="WP_215624789.1">
    <property type="nucleotide sequence ID" value="NZ_CP067089.2"/>
</dbReference>
<comment type="similarity">
    <text evidence="1">Belongs to the bacterial solute-binding protein 1 family.</text>
</comment>
<dbReference type="AlphaFoldDB" id="A0A7T7XJB8"/>
<evidence type="ECO:0000256" key="2">
    <source>
        <dbReference type="ARBA" id="ARBA00022448"/>
    </source>
</evidence>
<dbReference type="Proteomes" id="UP000595917">
    <property type="component" value="Chromosome"/>
</dbReference>
<dbReference type="GO" id="GO:0015768">
    <property type="term" value="P:maltose transport"/>
    <property type="evidence" value="ECO:0007669"/>
    <property type="project" value="TreeGrafter"/>
</dbReference>
<dbReference type="SUPFAM" id="SSF53850">
    <property type="entry name" value="Periplasmic binding protein-like II"/>
    <property type="match status" value="1"/>
</dbReference>
<dbReference type="GO" id="GO:0055052">
    <property type="term" value="C:ATP-binding cassette (ABC) transporter complex, substrate-binding subunit-containing"/>
    <property type="evidence" value="ECO:0007669"/>
    <property type="project" value="TreeGrafter"/>
</dbReference>
<name>A0A7T7XJB8_9SPIR</name>
<dbReference type="PANTHER" id="PTHR30061:SF50">
    <property type="entry name" value="MALTOSE_MALTODEXTRIN-BINDING PERIPLASMIC PROTEIN"/>
    <property type="match status" value="1"/>
</dbReference>
<keyword evidence="2" id="KW-0813">Transport</keyword>
<dbReference type="GO" id="GO:0042956">
    <property type="term" value="P:maltodextrin transmembrane transport"/>
    <property type="evidence" value="ECO:0007669"/>
    <property type="project" value="TreeGrafter"/>
</dbReference>
<dbReference type="KEGG" id="bhc:JFL75_10985"/>